<dbReference type="AlphaFoldDB" id="A0A1G4B0P8"/>
<protein>
    <submittedName>
        <fullName evidence="1">Uncharacterized protein</fullName>
    </submittedName>
</protein>
<name>A0A1G4B0P8_9PEZI</name>
<comment type="caution">
    <text evidence="1">The sequence shown here is derived from an EMBL/GenBank/DDBJ whole genome shotgun (WGS) entry which is preliminary data.</text>
</comment>
<gene>
    <name evidence="1" type="ORF">CORC01_09832</name>
</gene>
<dbReference type="GeneID" id="34562971"/>
<sequence length="37" mass="3864">MLSPDSSSDSGVKLESRTCISSCPTASRLFIALLGFS</sequence>
<evidence type="ECO:0000313" key="2">
    <source>
        <dbReference type="Proteomes" id="UP000176998"/>
    </source>
</evidence>
<proteinExistence type="predicted"/>
<accession>A0A1G4B0P8</accession>
<evidence type="ECO:0000313" key="1">
    <source>
        <dbReference type="EMBL" id="OHE94913.1"/>
    </source>
</evidence>
<dbReference type="Proteomes" id="UP000176998">
    <property type="component" value="Unassembled WGS sequence"/>
</dbReference>
<reference evidence="1 2" key="1">
    <citation type="submission" date="2016-09" db="EMBL/GenBank/DDBJ databases">
        <authorList>
            <person name="Capua I."/>
            <person name="De Benedictis P."/>
            <person name="Joannis T."/>
            <person name="Lombin L.H."/>
            <person name="Cattoli G."/>
        </authorList>
    </citation>
    <scope>NUCLEOTIDE SEQUENCE [LARGE SCALE GENOMIC DNA]</scope>
    <source>
        <strain evidence="1 2">IMI 309357</strain>
    </source>
</reference>
<keyword evidence="2" id="KW-1185">Reference proteome</keyword>
<dbReference type="RefSeq" id="XP_022472075.1">
    <property type="nucleotide sequence ID" value="XM_022621461.1"/>
</dbReference>
<organism evidence="1 2">
    <name type="scientific">Colletotrichum orchidophilum</name>
    <dbReference type="NCBI Taxonomy" id="1209926"/>
    <lineage>
        <taxon>Eukaryota</taxon>
        <taxon>Fungi</taxon>
        <taxon>Dikarya</taxon>
        <taxon>Ascomycota</taxon>
        <taxon>Pezizomycotina</taxon>
        <taxon>Sordariomycetes</taxon>
        <taxon>Hypocreomycetidae</taxon>
        <taxon>Glomerellales</taxon>
        <taxon>Glomerellaceae</taxon>
        <taxon>Colletotrichum</taxon>
    </lineage>
</organism>
<dbReference type="EMBL" id="MJBS01000091">
    <property type="protein sequence ID" value="OHE94913.1"/>
    <property type="molecule type" value="Genomic_DNA"/>
</dbReference>